<dbReference type="GeneID" id="7827089"/>
<protein>
    <submittedName>
        <fullName evidence="2">Uncharacterized protein</fullName>
    </submittedName>
</protein>
<dbReference type="HOGENOM" id="CLU_1368680_0_0_1"/>
<keyword evidence="3" id="KW-1185">Reference proteome</keyword>
<dbReference type="eggNOG" id="ENOG502SW5F">
    <property type="taxonomic scope" value="Eukaryota"/>
</dbReference>
<accession>Q23CZ0</accession>
<gene>
    <name evidence="2" type="ORF">TTHERM_00052000</name>
</gene>
<sequence>MNNQFYLPPISQNQSFAYSPSKQQMPMPIPYGNNLDVMAPPLQMPRSLSQPVMGSDSYASFKLYEKMREEKIMAVLERQAEYLAKIATKFKIFQDNTNQRLRDRIYELEKENEILQRRRREEHLLNQINSSLDQKFRNYNESQLKSFLEGSGGGQFMQPMNLDPSEFAKIFKSPHEQEEDMEERKKKKKKRSKNKKKKQE</sequence>
<dbReference type="KEGG" id="tet:TTHERM_00052000"/>
<reference evidence="3" key="1">
    <citation type="journal article" date="2006" name="PLoS Biol.">
        <title>Macronuclear genome sequence of the ciliate Tetrahymena thermophila, a model eukaryote.</title>
        <authorList>
            <person name="Eisen J.A."/>
            <person name="Coyne R.S."/>
            <person name="Wu M."/>
            <person name="Wu D."/>
            <person name="Thiagarajan M."/>
            <person name="Wortman J.R."/>
            <person name="Badger J.H."/>
            <person name="Ren Q."/>
            <person name="Amedeo P."/>
            <person name="Jones K.M."/>
            <person name="Tallon L.J."/>
            <person name="Delcher A.L."/>
            <person name="Salzberg S.L."/>
            <person name="Silva J.C."/>
            <person name="Haas B.J."/>
            <person name="Majoros W.H."/>
            <person name="Farzad M."/>
            <person name="Carlton J.M."/>
            <person name="Smith R.K. Jr."/>
            <person name="Garg J."/>
            <person name="Pearlman R.E."/>
            <person name="Karrer K.M."/>
            <person name="Sun L."/>
            <person name="Manning G."/>
            <person name="Elde N.C."/>
            <person name="Turkewitz A.P."/>
            <person name="Asai D.J."/>
            <person name="Wilkes D.E."/>
            <person name="Wang Y."/>
            <person name="Cai H."/>
            <person name="Collins K."/>
            <person name="Stewart B.A."/>
            <person name="Lee S.R."/>
            <person name="Wilamowska K."/>
            <person name="Weinberg Z."/>
            <person name="Ruzzo W.L."/>
            <person name="Wloga D."/>
            <person name="Gaertig J."/>
            <person name="Frankel J."/>
            <person name="Tsao C.-C."/>
            <person name="Gorovsky M.A."/>
            <person name="Keeling P.J."/>
            <person name="Waller R.F."/>
            <person name="Patron N.J."/>
            <person name="Cherry J.M."/>
            <person name="Stover N.A."/>
            <person name="Krieger C.J."/>
            <person name="del Toro C."/>
            <person name="Ryder H.F."/>
            <person name="Williamson S.C."/>
            <person name="Barbeau R.A."/>
            <person name="Hamilton E.P."/>
            <person name="Orias E."/>
        </authorList>
    </citation>
    <scope>NUCLEOTIDE SEQUENCE [LARGE SCALE GENOMIC DNA]</scope>
    <source>
        <strain evidence="3">SB210</strain>
    </source>
</reference>
<dbReference type="OrthoDB" id="305098at2759"/>
<name>Q23CZ0_TETTS</name>
<dbReference type="EMBL" id="GG662712">
    <property type="protein sequence ID" value="EAR94637.1"/>
    <property type="molecule type" value="Genomic_DNA"/>
</dbReference>
<evidence type="ECO:0000313" key="3">
    <source>
        <dbReference type="Proteomes" id="UP000009168"/>
    </source>
</evidence>
<dbReference type="RefSeq" id="XP_001014896.1">
    <property type="nucleotide sequence ID" value="XM_001014896.3"/>
</dbReference>
<organism evidence="2 3">
    <name type="scientific">Tetrahymena thermophila (strain SB210)</name>
    <dbReference type="NCBI Taxonomy" id="312017"/>
    <lineage>
        <taxon>Eukaryota</taxon>
        <taxon>Sar</taxon>
        <taxon>Alveolata</taxon>
        <taxon>Ciliophora</taxon>
        <taxon>Intramacronucleata</taxon>
        <taxon>Oligohymenophorea</taxon>
        <taxon>Hymenostomatida</taxon>
        <taxon>Tetrahymenina</taxon>
        <taxon>Tetrahymenidae</taxon>
        <taxon>Tetrahymena</taxon>
    </lineage>
</organism>
<dbReference type="InParanoid" id="Q23CZ0"/>
<proteinExistence type="predicted"/>
<feature type="region of interest" description="Disordered" evidence="1">
    <location>
        <begin position="151"/>
        <end position="200"/>
    </location>
</feature>
<evidence type="ECO:0000256" key="1">
    <source>
        <dbReference type="SAM" id="MobiDB-lite"/>
    </source>
</evidence>
<dbReference type="AlphaFoldDB" id="Q23CZ0"/>
<evidence type="ECO:0000313" key="2">
    <source>
        <dbReference type="EMBL" id="EAR94637.1"/>
    </source>
</evidence>
<feature type="compositionally biased region" description="Basic residues" evidence="1">
    <location>
        <begin position="185"/>
        <end position="200"/>
    </location>
</feature>
<dbReference type="Proteomes" id="UP000009168">
    <property type="component" value="Unassembled WGS sequence"/>
</dbReference>